<evidence type="ECO:0000256" key="23">
    <source>
        <dbReference type="ARBA" id="ARBA00043838"/>
    </source>
</evidence>
<dbReference type="InterPro" id="IPR055270">
    <property type="entry name" value="Glyco_tran_10_C"/>
</dbReference>
<reference evidence="27" key="2">
    <citation type="submission" date="2025-08" db="UniProtKB">
        <authorList>
            <consortium name="Ensembl"/>
        </authorList>
    </citation>
    <scope>IDENTIFICATION</scope>
</reference>
<dbReference type="PANTHER" id="PTHR11929:SF10">
    <property type="entry name" value="4-GALACTOSYL-N-ACETYLGLUCOSAMINIDE 3-ALPHA-L-FUCOSYLTRANSFERASE 9"/>
    <property type="match status" value="1"/>
</dbReference>
<accession>A0AAY4DVN8</accession>
<evidence type="ECO:0000256" key="1">
    <source>
        <dbReference type="ARBA" id="ARBA00004922"/>
    </source>
</evidence>
<dbReference type="InterPro" id="IPR031481">
    <property type="entry name" value="Glyco_tran_10_N"/>
</dbReference>
<evidence type="ECO:0000256" key="18">
    <source>
        <dbReference type="ARBA" id="ARBA00036295"/>
    </source>
</evidence>
<comment type="pathway">
    <text evidence="2">Glycolipid biosynthesis.</text>
</comment>
<evidence type="ECO:0000256" key="9">
    <source>
        <dbReference type="ARBA" id="ARBA00022989"/>
    </source>
</evidence>
<evidence type="ECO:0000256" key="21">
    <source>
        <dbReference type="ARBA" id="ARBA00037848"/>
    </source>
</evidence>
<feature type="transmembrane region" description="Helical" evidence="24">
    <location>
        <begin position="17"/>
        <end position="35"/>
    </location>
</feature>
<evidence type="ECO:0000256" key="6">
    <source>
        <dbReference type="ARBA" id="ARBA00022679"/>
    </source>
</evidence>
<comment type="subunit">
    <text evidence="4">Homodimer.</text>
</comment>
<evidence type="ECO:0000256" key="22">
    <source>
        <dbReference type="ARBA" id="ARBA00043828"/>
    </source>
</evidence>
<keyword evidence="14" id="KW-0325">Glycoprotein</keyword>
<comment type="catalytic activity">
    <reaction evidence="16">
        <text>alpha-D-galactosyl-(1-&gt;3)-beta-D-galactosyl-(1-&gt;4)-N-acetyl-beta-D-glucosaminyl-(1-&gt;3)-beta-D-galactosyl-(1-&gt;4)-beta-D-glucosyl-(1&lt;-&gt;1')-ceramide + GDP-beta-L-fucose = a neolactoside IV(3)-alpha-Gal,III(3)-alpha-Fuc-nLc4Cer + GDP + H(+)</text>
        <dbReference type="Rhea" id="RHEA:48380"/>
        <dbReference type="ChEBI" id="CHEBI:15378"/>
        <dbReference type="ChEBI" id="CHEBI:57273"/>
        <dbReference type="ChEBI" id="CHEBI:58189"/>
        <dbReference type="ChEBI" id="CHEBI:90380"/>
        <dbReference type="ChEBI" id="CHEBI:90381"/>
    </reaction>
    <physiologicalReaction direction="left-to-right" evidence="16">
        <dbReference type="Rhea" id="RHEA:48381"/>
    </physiologicalReaction>
</comment>
<evidence type="ECO:0000313" key="28">
    <source>
        <dbReference type="Proteomes" id="UP000694580"/>
    </source>
</evidence>
<keyword evidence="5 24" id="KW-0328">Glycosyltransferase</keyword>
<evidence type="ECO:0000256" key="7">
    <source>
        <dbReference type="ARBA" id="ARBA00022692"/>
    </source>
</evidence>
<evidence type="ECO:0000256" key="15">
    <source>
        <dbReference type="ARBA" id="ARBA00029329"/>
    </source>
</evidence>
<keyword evidence="10 24" id="KW-0333">Golgi apparatus</keyword>
<keyword evidence="7 24" id="KW-0812">Transmembrane</keyword>
<keyword evidence="9 24" id="KW-1133">Transmembrane helix</keyword>
<dbReference type="Gene3D" id="3.40.50.11660">
    <property type="entry name" value="Glycosyl transferase family 10, C-terminal domain"/>
    <property type="match status" value="1"/>
</dbReference>
<dbReference type="InterPro" id="IPR038577">
    <property type="entry name" value="GT10-like_C_sf"/>
</dbReference>
<dbReference type="InterPro" id="IPR001503">
    <property type="entry name" value="Glyco_trans_10"/>
</dbReference>
<proteinExistence type="inferred from homology"/>
<evidence type="ECO:0000313" key="27">
    <source>
        <dbReference type="Ensembl" id="ENSDCDP00010049345.1"/>
    </source>
</evidence>
<reference evidence="27" key="3">
    <citation type="submission" date="2025-09" db="UniProtKB">
        <authorList>
            <consortium name="Ensembl"/>
        </authorList>
    </citation>
    <scope>IDENTIFICATION</scope>
</reference>
<organism evidence="27 28">
    <name type="scientific">Denticeps clupeoides</name>
    <name type="common">denticle herring</name>
    <dbReference type="NCBI Taxonomy" id="299321"/>
    <lineage>
        <taxon>Eukaryota</taxon>
        <taxon>Metazoa</taxon>
        <taxon>Chordata</taxon>
        <taxon>Craniata</taxon>
        <taxon>Vertebrata</taxon>
        <taxon>Euteleostomi</taxon>
        <taxon>Actinopterygii</taxon>
        <taxon>Neopterygii</taxon>
        <taxon>Teleostei</taxon>
        <taxon>Clupei</taxon>
        <taxon>Clupeiformes</taxon>
        <taxon>Denticipitoidei</taxon>
        <taxon>Denticipitidae</taxon>
        <taxon>Denticeps</taxon>
    </lineage>
</organism>
<dbReference type="AlphaFoldDB" id="A0AAY4DVN8"/>
<protein>
    <recommendedName>
        <fullName evidence="24">Fucosyltransferase</fullName>
        <ecNumber evidence="24">2.4.1.-</ecNumber>
    </recommendedName>
</protein>
<dbReference type="GO" id="GO:0032580">
    <property type="term" value="C:Golgi cisterna membrane"/>
    <property type="evidence" value="ECO:0007669"/>
    <property type="project" value="UniProtKB-SubCell"/>
</dbReference>
<comment type="catalytic activity">
    <reaction evidence="22">
        <text>beta-D-Gal-(1-&gt;4)-beta-D-GlcNAc-(1-&gt;3)-beta-D-Gal-(1-&gt;4)-D-Glc + GDP-beta-L-fucose = beta-D-Gal-(1-&gt;4)-[alpha-L-Fuc-(1-&gt;3)]-beta-D-GlcNAc-(1-&gt;3)-beta-D-Gal-(1-&gt;4)-D-Glc + GDP + H(+)</text>
        <dbReference type="Rhea" id="RHEA:77187"/>
        <dbReference type="ChEBI" id="CHEBI:15378"/>
        <dbReference type="ChEBI" id="CHEBI:57273"/>
        <dbReference type="ChEBI" id="CHEBI:58189"/>
        <dbReference type="ChEBI" id="CHEBI:60239"/>
        <dbReference type="ChEBI" id="CHEBI:61352"/>
    </reaction>
    <physiologicalReaction direction="left-to-right" evidence="22">
        <dbReference type="Rhea" id="RHEA:77188"/>
    </physiologicalReaction>
</comment>
<comment type="catalytic activity">
    <reaction evidence="15">
        <text>a beta-D-galactosyl-(1-&gt;4)-N-acetyl-beta-D-glucosaminyl derivative + GDP-beta-L-fucose = a beta-D-galactosyl-(1-&gt;4)-[alpha-L-fucosyl-(1-&gt;3)]-N-acetyl-beta-D-glucosaminyl derivative + GDP + H(+)</text>
        <dbReference type="Rhea" id="RHEA:14257"/>
        <dbReference type="ChEBI" id="CHEBI:15378"/>
        <dbReference type="ChEBI" id="CHEBI:57273"/>
        <dbReference type="ChEBI" id="CHEBI:58189"/>
        <dbReference type="ChEBI" id="CHEBI:133507"/>
        <dbReference type="ChEBI" id="CHEBI:137941"/>
        <dbReference type="EC" id="2.4.1.152"/>
    </reaction>
    <physiologicalReaction direction="left-to-right" evidence="15">
        <dbReference type="Rhea" id="RHEA:14258"/>
    </physiologicalReaction>
</comment>
<dbReference type="EC" id="2.4.1.-" evidence="24"/>
<keyword evidence="8" id="KW-0735">Signal-anchor</keyword>
<dbReference type="SUPFAM" id="SSF53756">
    <property type="entry name" value="UDP-Glycosyltransferase/glycogen phosphorylase"/>
    <property type="match status" value="1"/>
</dbReference>
<comment type="similarity">
    <text evidence="3 24">Belongs to the glycosyltransferase 10 family.</text>
</comment>
<evidence type="ECO:0000256" key="8">
    <source>
        <dbReference type="ARBA" id="ARBA00022968"/>
    </source>
</evidence>
<dbReference type="Pfam" id="PF00852">
    <property type="entry name" value="Glyco_transf_10"/>
    <property type="match status" value="1"/>
</dbReference>
<comment type="pathway">
    <text evidence="1">Protein modification; protein glycosylation.</text>
</comment>
<dbReference type="Proteomes" id="UP000694580">
    <property type="component" value="Chromosome 11"/>
</dbReference>
<dbReference type="Ensembl" id="ENSDCDT00010059741.1">
    <property type="protein sequence ID" value="ENSDCDP00010049345.1"/>
    <property type="gene ID" value="ENSDCDG00010029550.1"/>
</dbReference>
<comment type="subcellular location">
    <subcellularLocation>
        <location evidence="24">Golgi apparatus</location>
        <location evidence="24">Golgi stack membrane</location>
        <topology evidence="24">Single-pass type II membrane protein</topology>
    </subcellularLocation>
    <subcellularLocation>
        <location evidence="21">Golgi apparatus</location>
        <location evidence="21">trans-Golgi network membrane</location>
        <topology evidence="21">Single-pass type II membrane protein</topology>
    </subcellularLocation>
</comment>
<dbReference type="GO" id="GO:0006629">
    <property type="term" value="P:lipid metabolic process"/>
    <property type="evidence" value="ECO:0007669"/>
    <property type="project" value="UniProtKB-KW"/>
</dbReference>
<evidence type="ECO:0000256" key="3">
    <source>
        <dbReference type="ARBA" id="ARBA00008919"/>
    </source>
</evidence>
<keyword evidence="6 24" id="KW-0808">Transferase</keyword>
<evidence type="ECO:0000256" key="24">
    <source>
        <dbReference type="RuleBase" id="RU003832"/>
    </source>
</evidence>
<evidence type="ECO:0000256" key="16">
    <source>
        <dbReference type="ARBA" id="ARBA00036053"/>
    </source>
</evidence>
<evidence type="ECO:0000256" key="19">
    <source>
        <dbReference type="ARBA" id="ARBA00036481"/>
    </source>
</evidence>
<evidence type="ECO:0000259" key="26">
    <source>
        <dbReference type="Pfam" id="PF17039"/>
    </source>
</evidence>
<name>A0AAY4DVN8_9TELE</name>
<comment type="catalytic activity">
    <reaction evidence="20">
        <text>a neolactoside nLc4Cer + GDP-beta-L-fucose = a neolactoside III(3)-alpha-Fuc-nLc4Cer + GDP + H(+)</text>
        <dbReference type="Rhea" id="RHEA:48376"/>
        <dbReference type="ChEBI" id="CHEBI:15378"/>
        <dbReference type="ChEBI" id="CHEBI:57273"/>
        <dbReference type="ChEBI" id="CHEBI:58189"/>
        <dbReference type="ChEBI" id="CHEBI:90376"/>
        <dbReference type="ChEBI" id="CHEBI:90379"/>
    </reaction>
    <physiologicalReaction direction="left-to-right" evidence="20">
        <dbReference type="Rhea" id="RHEA:48377"/>
    </physiologicalReaction>
</comment>
<keyword evidence="28" id="KW-1185">Reference proteome</keyword>
<dbReference type="GeneTree" id="ENSGT00940000164360"/>
<keyword evidence="11" id="KW-0443">Lipid metabolism</keyword>
<dbReference type="PANTHER" id="PTHR11929">
    <property type="entry name" value="ALPHA- 1,3 -FUCOSYLTRANSFERASE"/>
    <property type="match status" value="1"/>
</dbReference>
<sequence>MSGEMTPTFSRGRVENVLVGVLVAGGLIVLFTMYLRDPKLQFCAPRPVSQHVKKPILLVWFWPEDQKFDLNDCRTHYNMDACILTDDKNLFYDAEAVLIYNKAINSDLSNLPSNYRPPFQRWIWFSTEPPSKTTILPGIQHLFNLTMTFRKDADISVHPRVFAKKQPQEFVLPTKEELVCWISDEKVTGAAEDYFTELKKHLNITVLGQAFAKPLFYLSFESETTKDYITEKLNAPLVAGTLPVVLGPPRKNYEDFVPGDSFIHVNDFPSAKELAEFLLKLDADGDAYQRYFLWRRYLSARPRPAEVNKHFLPDICLACEHVGRKRVFRRVPDLNKWFLEQNTKVF</sequence>
<evidence type="ECO:0000256" key="14">
    <source>
        <dbReference type="ARBA" id="ARBA00023180"/>
    </source>
</evidence>
<evidence type="ECO:0000256" key="17">
    <source>
        <dbReference type="ARBA" id="ARBA00036234"/>
    </source>
</evidence>
<evidence type="ECO:0000259" key="25">
    <source>
        <dbReference type="Pfam" id="PF00852"/>
    </source>
</evidence>
<comment type="catalytic activity">
    <reaction evidence="23">
        <text>an alpha-L-Fuc-(1-&gt;2)-beta-D-Gal-(1-&gt;4)-beta-D-GlcNAc derivative + GDP-beta-L-fucose = an alpha-L-Fuc-(1-&gt;2)-beta-D-Gal-(1-&gt;4)-[alpha-L-Fuc-(1-&gt;3)]-beta-D-GlcNAc derivative + GDP + H(+)</text>
        <dbReference type="Rhea" id="RHEA:77191"/>
        <dbReference type="ChEBI" id="CHEBI:15378"/>
        <dbReference type="ChEBI" id="CHEBI:57273"/>
        <dbReference type="ChEBI" id="CHEBI:58189"/>
        <dbReference type="ChEBI" id="CHEBI:133510"/>
        <dbReference type="ChEBI" id="CHEBI:195560"/>
    </reaction>
    <physiologicalReaction direction="left-to-right" evidence="23">
        <dbReference type="Rhea" id="RHEA:77192"/>
    </physiologicalReaction>
</comment>
<dbReference type="GO" id="GO:0017083">
    <property type="term" value="F:4-galactosyl-N-acetylglucosaminide 3-alpha-L-fucosyltransferase activity"/>
    <property type="evidence" value="ECO:0007669"/>
    <property type="project" value="UniProtKB-EC"/>
</dbReference>
<evidence type="ECO:0000256" key="2">
    <source>
        <dbReference type="ARBA" id="ARBA00004934"/>
    </source>
</evidence>
<evidence type="ECO:0000256" key="11">
    <source>
        <dbReference type="ARBA" id="ARBA00023098"/>
    </source>
</evidence>
<evidence type="ECO:0000256" key="12">
    <source>
        <dbReference type="ARBA" id="ARBA00023136"/>
    </source>
</evidence>
<evidence type="ECO:0000256" key="5">
    <source>
        <dbReference type="ARBA" id="ARBA00022676"/>
    </source>
</evidence>
<evidence type="ECO:0000256" key="4">
    <source>
        <dbReference type="ARBA" id="ARBA00011738"/>
    </source>
</evidence>
<comment type="catalytic activity">
    <reaction evidence="17">
        <text>an alpha-Neu5Ac-(2-&gt;3)-beta-D-Gal-(1-&gt;4)-beta-D-GlcNAc-(1-&gt;3)-beta-D-Gal-(1-&gt;4)-beta-D-GlcNAc derivative + GDP-beta-L-fucose = an alpha-Neu5Ac-(2-&gt;3)-beta-D-Gal-(1-&gt;4)-beta-D-GlcNAc-(1-&gt;3)-beta-D-Gal-(1-&gt;4)-[alpha-L-Fuc-(1-&gt;3)]-beta-D-GlcNAc derivative + GDP + H(+)</text>
        <dbReference type="Rhea" id="RHEA:68044"/>
        <dbReference type="ChEBI" id="CHEBI:15378"/>
        <dbReference type="ChEBI" id="CHEBI:57273"/>
        <dbReference type="ChEBI" id="CHEBI:58189"/>
        <dbReference type="ChEBI" id="CHEBI:145343"/>
        <dbReference type="ChEBI" id="CHEBI:176900"/>
    </reaction>
    <physiologicalReaction direction="left-to-right" evidence="17">
        <dbReference type="Rhea" id="RHEA:68045"/>
    </physiologicalReaction>
</comment>
<dbReference type="Pfam" id="PF17039">
    <property type="entry name" value="Glyco_tran_10_N"/>
    <property type="match status" value="1"/>
</dbReference>
<comment type="catalytic activity">
    <reaction evidence="19">
        <text>an N-acetyl-alpha-neuraminyl-(2-&gt;3)-beta-D-galactosyl-(1-&gt;4)-N-acetyl-beta-D-glucosaminyl derivative + GDP-beta-L-fucose = an alpha-Neu5Ac-(2-&gt;3)-beta-D-Gal-(1-&gt;4)-[alpha-L-Fuc-(1-&gt;3)]-beta-D-GlcNAc derivative + GDP + H(+)</text>
        <dbReference type="Rhea" id="RHEA:56076"/>
        <dbReference type="ChEBI" id="CHEBI:15378"/>
        <dbReference type="ChEBI" id="CHEBI:57273"/>
        <dbReference type="ChEBI" id="CHEBI:58189"/>
        <dbReference type="ChEBI" id="CHEBI:136545"/>
        <dbReference type="ChEBI" id="CHEBI:139509"/>
    </reaction>
    <physiologicalReaction direction="left-to-right" evidence="19">
        <dbReference type="Rhea" id="RHEA:56077"/>
    </physiologicalReaction>
</comment>
<evidence type="ECO:0000256" key="10">
    <source>
        <dbReference type="ARBA" id="ARBA00023034"/>
    </source>
</evidence>
<comment type="catalytic activity">
    <reaction evidence="18">
        <text>alpha-N-glycoloylneuraminosyl-(2-&gt;3)-beta-D-galactosyl-(1-&gt;4)-N-acetyl-beta-D-glucosaminyl-(1-&gt;3)-beta-D-galactosyl-(1-&gt;4)-N-acetyl-beta-D-glucosaminyl-(1-&gt;3)-beta-D-galactosyl-(1-&gt;4)-beta-D-glucosyl-(1&lt;-&gt;1')-ceramide + GDP-beta-L-fucose = alpha-N-glycoloylneuraminosyl-(2-&gt;3)-beta-D-galactosyl-(1-&gt;4)-N-acetyl-beta-D-glucosaminyl-(1-&gt;3)-beta-D-galactosyl-(1-&gt;4)-[alpha-L-fucosyl-(1-&gt;3)]-N-acetyl-beta-D-glucosaminyl-(1-&gt;3)-beta-D-galactosyl-(1-&gt;4)-beta-D-glucosyl-(1&lt;-&gt;1')-ceramide + GDP + H(+)</text>
        <dbReference type="Rhea" id="RHEA:48388"/>
        <dbReference type="ChEBI" id="CHEBI:15378"/>
        <dbReference type="ChEBI" id="CHEBI:57273"/>
        <dbReference type="ChEBI" id="CHEBI:58189"/>
        <dbReference type="ChEBI" id="CHEBI:90383"/>
        <dbReference type="ChEBI" id="CHEBI:90384"/>
    </reaction>
    <physiologicalReaction direction="left-to-right" evidence="18">
        <dbReference type="Rhea" id="RHEA:48389"/>
    </physiologicalReaction>
</comment>
<evidence type="ECO:0000256" key="13">
    <source>
        <dbReference type="ARBA" id="ARBA00023157"/>
    </source>
</evidence>
<reference evidence="27 28" key="1">
    <citation type="submission" date="2020-06" db="EMBL/GenBank/DDBJ databases">
        <authorList>
            <consortium name="Wellcome Sanger Institute Data Sharing"/>
        </authorList>
    </citation>
    <scope>NUCLEOTIDE SEQUENCE [LARGE SCALE GENOMIC DNA]</scope>
</reference>
<feature type="domain" description="Fucosyltransferase C-terminal" evidence="25">
    <location>
        <begin position="173"/>
        <end position="337"/>
    </location>
</feature>
<feature type="domain" description="Fucosyltransferase N-terminal" evidence="26">
    <location>
        <begin position="53"/>
        <end position="157"/>
    </location>
</feature>
<keyword evidence="12 24" id="KW-0472">Membrane</keyword>
<keyword evidence="13" id="KW-1015">Disulfide bond</keyword>
<evidence type="ECO:0000256" key="20">
    <source>
        <dbReference type="ARBA" id="ARBA00036757"/>
    </source>
</evidence>